<dbReference type="Pfam" id="PF23562">
    <property type="entry name" value="AMP-binding_C_3"/>
    <property type="match status" value="1"/>
</dbReference>
<dbReference type="SMART" id="SM00563">
    <property type="entry name" value="PlsC"/>
    <property type="match status" value="1"/>
</dbReference>
<dbReference type="Pfam" id="PF01553">
    <property type="entry name" value="Acyltransferase"/>
    <property type="match status" value="1"/>
</dbReference>
<dbReference type="Gene3D" id="3.30.300.30">
    <property type="match status" value="1"/>
</dbReference>
<dbReference type="Gene3D" id="1.10.1200.10">
    <property type="entry name" value="ACP-like"/>
    <property type="match status" value="1"/>
</dbReference>
<evidence type="ECO:0000256" key="1">
    <source>
        <dbReference type="ARBA" id="ARBA00022450"/>
    </source>
</evidence>
<evidence type="ECO:0000256" key="3">
    <source>
        <dbReference type="ARBA" id="ARBA00024484"/>
    </source>
</evidence>
<dbReference type="Pfam" id="PF00501">
    <property type="entry name" value="AMP-binding"/>
    <property type="match status" value="1"/>
</dbReference>
<keyword evidence="6" id="KW-1185">Reference proteome</keyword>
<dbReference type="Pfam" id="PF00550">
    <property type="entry name" value="PP-binding"/>
    <property type="match status" value="1"/>
</dbReference>
<dbReference type="PANTHER" id="PTHR43272:SF52">
    <property type="entry name" value="AMP-DEPENDENT SYNTHETASE_LIGASE DOMAIN-CONTAINING PROTEIN"/>
    <property type="match status" value="1"/>
</dbReference>
<dbReference type="AlphaFoldDB" id="E3HC90"/>
<proteinExistence type="predicted"/>
<dbReference type="InterPro" id="IPR006162">
    <property type="entry name" value="Ppantetheine_attach_site"/>
</dbReference>
<gene>
    <name evidence="5" type="ordered locus">Ilyop_2170</name>
</gene>
<dbReference type="GO" id="GO:0016746">
    <property type="term" value="F:acyltransferase activity"/>
    <property type="evidence" value="ECO:0007669"/>
    <property type="project" value="InterPro"/>
</dbReference>
<keyword evidence="5" id="KW-0614">Plasmid</keyword>
<dbReference type="SUPFAM" id="SSF47336">
    <property type="entry name" value="ACP-like"/>
    <property type="match status" value="1"/>
</dbReference>
<keyword evidence="1" id="KW-0596">Phosphopantetheine</keyword>
<dbReference type="PANTHER" id="PTHR43272">
    <property type="entry name" value="LONG-CHAIN-FATTY-ACID--COA LIGASE"/>
    <property type="match status" value="1"/>
</dbReference>
<dbReference type="GO" id="GO:0016020">
    <property type="term" value="C:membrane"/>
    <property type="evidence" value="ECO:0007669"/>
    <property type="project" value="TreeGrafter"/>
</dbReference>
<evidence type="ECO:0000313" key="5">
    <source>
        <dbReference type="EMBL" id="ADO83933.1"/>
    </source>
</evidence>
<comment type="catalytic activity">
    <reaction evidence="3">
        <text>a long-chain fatty acid + ATP + CoA = a long-chain fatty acyl-CoA + AMP + diphosphate</text>
        <dbReference type="Rhea" id="RHEA:15421"/>
        <dbReference type="ChEBI" id="CHEBI:30616"/>
        <dbReference type="ChEBI" id="CHEBI:33019"/>
        <dbReference type="ChEBI" id="CHEBI:57287"/>
        <dbReference type="ChEBI" id="CHEBI:57560"/>
        <dbReference type="ChEBI" id="CHEBI:83139"/>
        <dbReference type="ChEBI" id="CHEBI:456215"/>
        <dbReference type="EC" id="6.2.1.3"/>
    </reaction>
    <physiologicalReaction direction="left-to-right" evidence="3">
        <dbReference type="Rhea" id="RHEA:15422"/>
    </physiologicalReaction>
</comment>
<geneLocation type="plasmid" evidence="5 6">
    <name>pILYOP01</name>
</geneLocation>
<dbReference type="Gene3D" id="3.40.50.12780">
    <property type="entry name" value="N-terminal domain of ligase-like"/>
    <property type="match status" value="1"/>
</dbReference>
<dbReference type="InterPro" id="IPR020845">
    <property type="entry name" value="AMP-binding_CS"/>
</dbReference>
<evidence type="ECO:0000259" key="4">
    <source>
        <dbReference type="PROSITE" id="PS50075"/>
    </source>
</evidence>
<accession>E3HC90</accession>
<protein>
    <submittedName>
        <fullName evidence="5">AMP-dependent synthetase and ligase</fullName>
    </submittedName>
</protein>
<dbReference type="EMBL" id="CP002282">
    <property type="protein sequence ID" value="ADO83933.1"/>
    <property type="molecule type" value="Genomic_DNA"/>
</dbReference>
<dbReference type="PROSITE" id="PS50075">
    <property type="entry name" value="CARRIER"/>
    <property type="match status" value="1"/>
</dbReference>
<dbReference type="RefSeq" id="WP_013388595.1">
    <property type="nucleotide sequence ID" value="NC_014633.1"/>
</dbReference>
<dbReference type="Proteomes" id="UP000006875">
    <property type="component" value="Plasmid pILYOP01"/>
</dbReference>
<dbReference type="PROSITE" id="PS00012">
    <property type="entry name" value="PHOSPHOPANTETHEINE"/>
    <property type="match status" value="1"/>
</dbReference>
<dbReference type="PROSITE" id="PS00455">
    <property type="entry name" value="AMP_BINDING"/>
    <property type="match status" value="1"/>
</dbReference>
<sequence>MEFVRDYEKTAIFFRDKEYTYKDLIQGAKYYSTLLDLEKGKRAVVFSENRPEIAFSVFAIWEKNGVSINADGGYSSEELAYVLSDSDPKYIFTSEKNYDTALEAKRLSDSHVKIIKFEDVIIPENFQVENWVLSSPEKEEVAVILYTSGTTGNPKGVMLTVGNIMSNLDALKKIKLYDENDRFLALLPYHHVFPLVINLFAPFHNGSMVVMLDEISSETIREALQKYKITIMIGVPRLWELLHKGIMNKINSSKAALYLFRTCEKIKFEWLRKKIFKKVHDAFGGSMRIMASGGAKLDPDIMKNLTTLGFKMLEGYGLTETSPIITFNNPDDARMGSAGVPIPGVEVKISDDGEVLARGLNVMKGYLNRPETTSQVIDSDGWFHTGDLGELRDGHLYLIGRKKEMIVLSNGKNINPADIEIEIMKDAKLIKEMAVTEYNKHLVAIVYPDFEAIKEANITNIKETLKWEIIDKYNVTAPKYRKILEIKIVKEELPKTKLGKLRRFKLSELIEGSEDKQEEKTDKKVSEELQTNEYKKIEKYLKENHGVDVTPESHLELDLGLDSLDLVEILSFIENSFGVEIQEDEFVNIGSIEDLCKFIREKGGEYREGDINWNTILNKDIEVDLPKSAIASKIFKLLTAPIFKFRLSLEKTGMENIPDTPCIFAGNHQSLADGFAFNQALSNKRLEKTYYLATVVQFKTPLKIFLAKRGNVVIVDINKNLKETLQIAAKVLKSGKNLVIFPEGARTRDGEIQEFKKSFAILSKELNIPIVPFGIDGAYEAMPYGKSFPQRGKMRLNFFPAVDPEGKELEEIINETKDTIDKWIKKS</sequence>
<dbReference type="KEGG" id="ipo:Ilyop_2170"/>
<evidence type="ECO:0000256" key="2">
    <source>
        <dbReference type="ARBA" id="ARBA00022553"/>
    </source>
</evidence>
<reference evidence="5 6" key="1">
    <citation type="journal article" date="2010" name="Stand. Genomic Sci.">
        <title>Complete genome sequence of Ilyobacter polytropus type strain (CuHbu1).</title>
        <authorList>
            <person name="Sikorski J."/>
            <person name="Chertkov O."/>
            <person name="Lapidus A."/>
            <person name="Nolan M."/>
            <person name="Lucas S."/>
            <person name="Del Rio T.G."/>
            <person name="Tice H."/>
            <person name="Cheng J.F."/>
            <person name="Tapia R."/>
            <person name="Han C."/>
            <person name="Goodwin L."/>
            <person name="Pitluck S."/>
            <person name="Liolios K."/>
            <person name="Ivanova N."/>
            <person name="Mavromatis K."/>
            <person name="Mikhailova N."/>
            <person name="Pati A."/>
            <person name="Chen A."/>
            <person name="Palaniappan K."/>
            <person name="Land M."/>
            <person name="Hauser L."/>
            <person name="Chang Y.J."/>
            <person name="Jeffries C.D."/>
            <person name="Brambilla E."/>
            <person name="Yasawong M."/>
            <person name="Rohde M."/>
            <person name="Pukall R."/>
            <person name="Spring S."/>
            <person name="Goker M."/>
            <person name="Woyke T."/>
            <person name="Bristow J."/>
            <person name="Eisen J.A."/>
            <person name="Markowitz V."/>
            <person name="Hugenholtz P."/>
            <person name="Kyrpides N.C."/>
            <person name="Klenk H.P."/>
        </authorList>
    </citation>
    <scope>NUCLEOTIDE SEQUENCE [LARGE SCALE GENOMIC DNA]</scope>
    <source>
        <strain evidence="6">ATCC 51220 / DSM 2926 / LMG 16218 / CuHBu1</strain>
        <plasmid evidence="6">pILYOP01</plasmid>
    </source>
</reference>
<dbReference type="OrthoDB" id="9778383at2"/>
<dbReference type="SUPFAM" id="SSF69593">
    <property type="entry name" value="Glycerol-3-phosphate (1)-acyltransferase"/>
    <property type="match status" value="1"/>
</dbReference>
<feature type="domain" description="Carrier" evidence="4">
    <location>
        <begin position="527"/>
        <end position="603"/>
    </location>
</feature>
<keyword evidence="5" id="KW-0436">Ligase</keyword>
<dbReference type="InterPro" id="IPR000873">
    <property type="entry name" value="AMP-dep_synth/lig_dom"/>
</dbReference>
<dbReference type="InterPro" id="IPR036736">
    <property type="entry name" value="ACP-like_sf"/>
</dbReference>
<dbReference type="InterPro" id="IPR045851">
    <property type="entry name" value="AMP-bd_C_sf"/>
</dbReference>
<dbReference type="CDD" id="cd07989">
    <property type="entry name" value="LPLAT_AGPAT-like"/>
    <property type="match status" value="1"/>
</dbReference>
<dbReference type="InterPro" id="IPR042099">
    <property type="entry name" value="ANL_N_sf"/>
</dbReference>
<dbReference type="InterPro" id="IPR002123">
    <property type="entry name" value="Plipid/glycerol_acylTrfase"/>
</dbReference>
<dbReference type="InterPro" id="IPR009081">
    <property type="entry name" value="PP-bd_ACP"/>
</dbReference>
<keyword evidence="2" id="KW-0597">Phosphoprotein</keyword>
<organism evidence="5 6">
    <name type="scientific">Ilyobacter polytropus (strain ATCC 51220 / DSM 2926 / LMG 16218 / CuHBu1)</name>
    <dbReference type="NCBI Taxonomy" id="572544"/>
    <lineage>
        <taxon>Bacteria</taxon>
        <taxon>Fusobacteriati</taxon>
        <taxon>Fusobacteriota</taxon>
        <taxon>Fusobacteriia</taxon>
        <taxon>Fusobacteriales</taxon>
        <taxon>Fusobacteriaceae</taxon>
        <taxon>Ilyobacter</taxon>
    </lineage>
</organism>
<dbReference type="SUPFAM" id="SSF56801">
    <property type="entry name" value="Acetyl-CoA synthetase-like"/>
    <property type="match status" value="1"/>
</dbReference>
<name>E3HC90_ILYPC</name>
<dbReference type="GO" id="GO:0004467">
    <property type="term" value="F:long-chain fatty acid-CoA ligase activity"/>
    <property type="evidence" value="ECO:0007669"/>
    <property type="project" value="UniProtKB-EC"/>
</dbReference>
<dbReference type="HOGENOM" id="CLU_000022_45_1_0"/>
<evidence type="ECO:0000313" key="6">
    <source>
        <dbReference type="Proteomes" id="UP000006875"/>
    </source>
</evidence>